<keyword evidence="1" id="KW-0812">Transmembrane</keyword>
<keyword evidence="2" id="KW-0347">Helicase</keyword>
<proteinExistence type="predicted"/>
<organism evidence="2 3">
    <name type="scientific">Terrabacter terrigena</name>
    <dbReference type="NCBI Taxonomy" id="574718"/>
    <lineage>
        <taxon>Bacteria</taxon>
        <taxon>Bacillati</taxon>
        <taxon>Actinomycetota</taxon>
        <taxon>Actinomycetes</taxon>
        <taxon>Micrococcales</taxon>
        <taxon>Intrasporangiaceae</taxon>
        <taxon>Terrabacter</taxon>
    </lineage>
</organism>
<dbReference type="SUPFAM" id="SSF52540">
    <property type="entry name" value="P-loop containing nucleoside triphosphate hydrolases"/>
    <property type="match status" value="1"/>
</dbReference>
<keyword evidence="2" id="KW-0547">Nucleotide-binding</keyword>
<name>A0ABW3MXL2_9MICO</name>
<comment type="caution">
    <text evidence="2">The sequence shown here is derived from an EMBL/GenBank/DDBJ whole genome shotgun (WGS) entry which is preliminary data.</text>
</comment>
<evidence type="ECO:0000313" key="3">
    <source>
        <dbReference type="Proteomes" id="UP001597046"/>
    </source>
</evidence>
<keyword evidence="3" id="KW-1185">Reference proteome</keyword>
<keyword evidence="1" id="KW-1133">Transmembrane helix</keyword>
<reference evidence="3" key="1">
    <citation type="journal article" date="2019" name="Int. J. Syst. Evol. Microbiol.">
        <title>The Global Catalogue of Microorganisms (GCM) 10K type strain sequencing project: providing services to taxonomists for standard genome sequencing and annotation.</title>
        <authorList>
            <consortium name="The Broad Institute Genomics Platform"/>
            <consortium name="The Broad Institute Genome Sequencing Center for Infectious Disease"/>
            <person name="Wu L."/>
            <person name="Ma J."/>
        </authorList>
    </citation>
    <scope>NUCLEOTIDE SEQUENCE [LARGE SCALE GENOMIC DNA]</scope>
    <source>
        <strain evidence="3">CCUG 57508</strain>
    </source>
</reference>
<protein>
    <submittedName>
        <fullName evidence="2">DEAD/DEAH box helicase family protein</fullName>
    </submittedName>
</protein>
<feature type="transmembrane region" description="Helical" evidence="1">
    <location>
        <begin position="33"/>
        <end position="55"/>
    </location>
</feature>
<keyword evidence="2" id="KW-0378">Hydrolase</keyword>
<dbReference type="InterPro" id="IPR027417">
    <property type="entry name" value="P-loop_NTPase"/>
</dbReference>
<keyword evidence="1" id="KW-0472">Membrane</keyword>
<dbReference type="RefSeq" id="WP_386053479.1">
    <property type="nucleotide sequence ID" value="NZ_JBHTKH010000009.1"/>
</dbReference>
<evidence type="ECO:0000313" key="2">
    <source>
        <dbReference type="EMBL" id="MFD1055442.1"/>
    </source>
</evidence>
<dbReference type="GO" id="GO:0004386">
    <property type="term" value="F:helicase activity"/>
    <property type="evidence" value="ECO:0007669"/>
    <property type="project" value="UniProtKB-KW"/>
</dbReference>
<dbReference type="Gene3D" id="3.40.50.300">
    <property type="entry name" value="P-loop containing nucleotide triphosphate hydrolases"/>
    <property type="match status" value="1"/>
</dbReference>
<keyword evidence="2" id="KW-0067">ATP-binding</keyword>
<evidence type="ECO:0000256" key="1">
    <source>
        <dbReference type="SAM" id="Phobius"/>
    </source>
</evidence>
<dbReference type="EMBL" id="JBHTKH010000009">
    <property type="protein sequence ID" value="MFD1055442.1"/>
    <property type="molecule type" value="Genomic_DNA"/>
</dbReference>
<sequence length="438" mass="47736">MGRLILAKRADGKYASTIGGTGLSIPRQVGKTFLVGAIVFALCLVCPNLTVIWTAHRMRTAEETFGKMQKFARRRRIKPHVKRVVLGSGEEAIEFRNGSRILFGARESGFGLGFDEVDVLIFDEAQRLKESTLEDMIPATNQSRQPTSALLLFMGTPPRPTDAGEVFKRMRTEALSGEDDDTGWVELGADDDYVPTPLPAPMTEKDWAQIAKANPSFPEDTPHEAILRMRKKLGSDAFLREGAGVWDADQAGGDGLSYAAWRDLADPDAPLRRDLVLGVDVAEDRSAWIGAAWRRDDGSSQVMLHVTDEFPDGRFPAYRVADEVARLTEKYRTTAISAKSMEADLVRAGAKVSAVTATEFAAACGALADAVTEGQIHHGNQTALNTAVKAARWRSAGVSGERAWKLKDCPEIGPLAATTRALHGLSNRPAYDLLQSVW</sequence>
<dbReference type="Proteomes" id="UP001597046">
    <property type="component" value="Unassembled WGS sequence"/>
</dbReference>
<gene>
    <name evidence="2" type="ORF">ACFQ2V_14095</name>
</gene>
<accession>A0ABW3MXL2</accession>